<dbReference type="InterPro" id="IPR017900">
    <property type="entry name" value="4Fe4S_Fe_S_CS"/>
</dbReference>
<evidence type="ECO:0000256" key="7">
    <source>
        <dbReference type="ARBA" id="ARBA00023014"/>
    </source>
</evidence>
<dbReference type="GO" id="GO:0051539">
    <property type="term" value="F:4 iron, 4 sulfur cluster binding"/>
    <property type="evidence" value="ECO:0007669"/>
    <property type="project" value="UniProtKB-KW"/>
</dbReference>
<dbReference type="Gene3D" id="3.30.70.20">
    <property type="match status" value="2"/>
</dbReference>
<dbReference type="Pfam" id="PF13247">
    <property type="entry name" value="Fer4_11"/>
    <property type="match status" value="1"/>
</dbReference>
<dbReference type="PANTHER" id="PTHR43177">
    <property type="entry name" value="PROTEIN NRFC"/>
    <property type="match status" value="1"/>
</dbReference>
<evidence type="ECO:0000256" key="1">
    <source>
        <dbReference type="ARBA" id="ARBA00022448"/>
    </source>
</evidence>
<keyword evidence="1" id="KW-0813">Transport</keyword>
<gene>
    <name evidence="8" type="ORF">G4V39_08925</name>
</gene>
<keyword evidence="5" id="KW-0249">Electron transport</keyword>
<keyword evidence="3" id="KW-0479">Metal-binding</keyword>
<sequence length="175" mass="19964">MAKYYIYHDPSRCIGCLSCELSCNDWKGLPYGQSNCRIFQYGPEVEDGQPVLGFAYVSCFHCERPFCVEACPSAALIRREGDGTVIFREERCIGCRACLTACPWGIPQWNSVKGRIHKCDYCLERIDRGLEPACVTRCPTRALHFMTAQEAAYLKRARWLEETFGHHVRPVGERS</sequence>
<dbReference type="RefSeq" id="WP_166032602.1">
    <property type="nucleotide sequence ID" value="NZ_CP048877.1"/>
</dbReference>
<evidence type="ECO:0000313" key="8">
    <source>
        <dbReference type="EMBL" id="QIJ72385.1"/>
    </source>
</evidence>
<evidence type="ECO:0000256" key="5">
    <source>
        <dbReference type="ARBA" id="ARBA00022982"/>
    </source>
</evidence>
<proteinExistence type="predicted"/>
<dbReference type="PROSITE" id="PS51379">
    <property type="entry name" value="4FE4S_FER_2"/>
    <property type="match status" value="3"/>
</dbReference>
<keyword evidence="4" id="KW-0677">Repeat</keyword>
<evidence type="ECO:0000256" key="3">
    <source>
        <dbReference type="ARBA" id="ARBA00022723"/>
    </source>
</evidence>
<keyword evidence="9" id="KW-1185">Reference proteome</keyword>
<dbReference type="GO" id="GO:0046872">
    <property type="term" value="F:metal ion binding"/>
    <property type="evidence" value="ECO:0007669"/>
    <property type="project" value="UniProtKB-KW"/>
</dbReference>
<dbReference type="KEGG" id="tav:G4V39_08925"/>
<keyword evidence="7" id="KW-0411">Iron-sulfur</keyword>
<organism evidence="8 9">
    <name type="scientific">Thermosulfuriphilus ammonigenes</name>
    <dbReference type="NCBI Taxonomy" id="1936021"/>
    <lineage>
        <taxon>Bacteria</taxon>
        <taxon>Pseudomonadati</taxon>
        <taxon>Thermodesulfobacteriota</taxon>
        <taxon>Thermodesulfobacteria</taxon>
        <taxon>Thermodesulfobacteriales</taxon>
        <taxon>Thermodesulfobacteriaceae</taxon>
        <taxon>Thermosulfuriphilus</taxon>
    </lineage>
</organism>
<evidence type="ECO:0000256" key="4">
    <source>
        <dbReference type="ARBA" id="ARBA00022737"/>
    </source>
</evidence>
<dbReference type="PANTHER" id="PTHR43177:SF5">
    <property type="entry name" value="ANAEROBIC DIMETHYL SULFOXIDE REDUCTASE CHAIN B-RELATED"/>
    <property type="match status" value="1"/>
</dbReference>
<reference evidence="8 9" key="1">
    <citation type="submission" date="2020-02" db="EMBL/GenBank/DDBJ databases">
        <title>Genome analysis of Thermosulfuriphilus ammonigenes ST65T, an anaerobic thermophilic chemolithoautotrophic bacterium isolated from a deep-sea hydrothermal vent.</title>
        <authorList>
            <person name="Slobodkina G."/>
            <person name="Allioux M."/>
            <person name="Merkel A."/>
            <person name="Alain K."/>
            <person name="Jebbar M."/>
            <person name="Slobodkin A."/>
        </authorList>
    </citation>
    <scope>NUCLEOTIDE SEQUENCE [LARGE SCALE GENOMIC DNA]</scope>
    <source>
        <strain evidence="8 9">ST65</strain>
    </source>
</reference>
<dbReference type="InterPro" id="IPR017896">
    <property type="entry name" value="4Fe4S_Fe-S-bd"/>
</dbReference>
<evidence type="ECO:0000256" key="6">
    <source>
        <dbReference type="ARBA" id="ARBA00023004"/>
    </source>
</evidence>
<name>A0A6G7PXG3_9BACT</name>
<dbReference type="InterPro" id="IPR050954">
    <property type="entry name" value="ET_IronSulfur_Cluster-Binding"/>
</dbReference>
<accession>A0A6G7PXG3</accession>
<dbReference type="SUPFAM" id="SSF54862">
    <property type="entry name" value="4Fe-4S ferredoxins"/>
    <property type="match status" value="1"/>
</dbReference>
<evidence type="ECO:0000256" key="2">
    <source>
        <dbReference type="ARBA" id="ARBA00022485"/>
    </source>
</evidence>
<dbReference type="Pfam" id="PF12800">
    <property type="entry name" value="Fer4_4"/>
    <property type="match status" value="1"/>
</dbReference>
<evidence type="ECO:0000313" key="9">
    <source>
        <dbReference type="Proteomes" id="UP000502179"/>
    </source>
</evidence>
<keyword evidence="6" id="KW-0408">Iron</keyword>
<dbReference type="PROSITE" id="PS00198">
    <property type="entry name" value="4FE4S_FER_1"/>
    <property type="match status" value="1"/>
</dbReference>
<dbReference type="AlphaFoldDB" id="A0A6G7PXG3"/>
<dbReference type="EMBL" id="CP048877">
    <property type="protein sequence ID" value="QIJ72385.1"/>
    <property type="molecule type" value="Genomic_DNA"/>
</dbReference>
<dbReference type="Proteomes" id="UP000502179">
    <property type="component" value="Chromosome"/>
</dbReference>
<protein>
    <submittedName>
        <fullName evidence="8">4Fe-4S dicluster domain-containing protein</fullName>
    </submittedName>
</protein>
<keyword evidence="2" id="KW-0004">4Fe-4S</keyword>